<name>A0A0K1QAZ2_9BACT</name>
<feature type="compositionally biased region" description="Polar residues" evidence="1">
    <location>
        <begin position="1"/>
        <end position="14"/>
    </location>
</feature>
<evidence type="ECO:0000256" key="1">
    <source>
        <dbReference type="SAM" id="MobiDB-lite"/>
    </source>
</evidence>
<feature type="compositionally biased region" description="Basic and acidic residues" evidence="1">
    <location>
        <begin position="32"/>
        <end position="53"/>
    </location>
</feature>
<gene>
    <name evidence="2" type="ORF">AKJ09_09566</name>
</gene>
<feature type="region of interest" description="Disordered" evidence="1">
    <location>
        <begin position="1"/>
        <end position="53"/>
    </location>
</feature>
<sequence length="148" mass="16108">MLHVATNASSNRLTQRARGTPPQLLRFGSPRTDGRRDAPLAGRSERSEPWRSHLDERLSNLVQGLFTVRPYPSTILGYGATSSTSDDSGRSADTHSAPTGGRAPRGRTRIRTGSAPSNHALSRLDDSVDLDRGRARWVRLNGLKHEGG</sequence>
<protein>
    <submittedName>
        <fullName evidence="2">Uncharacterized protein</fullName>
    </submittedName>
</protein>
<accession>A0A0K1QAZ2</accession>
<keyword evidence="3" id="KW-1185">Reference proteome</keyword>
<organism evidence="2 3">
    <name type="scientific">Labilithrix luteola</name>
    <dbReference type="NCBI Taxonomy" id="1391654"/>
    <lineage>
        <taxon>Bacteria</taxon>
        <taxon>Pseudomonadati</taxon>
        <taxon>Myxococcota</taxon>
        <taxon>Polyangia</taxon>
        <taxon>Polyangiales</taxon>
        <taxon>Labilitrichaceae</taxon>
        <taxon>Labilithrix</taxon>
    </lineage>
</organism>
<dbReference type="KEGG" id="llu:AKJ09_09566"/>
<dbReference type="STRING" id="1391654.AKJ09_09566"/>
<proteinExistence type="predicted"/>
<reference evidence="2 3" key="1">
    <citation type="submission" date="2015-08" db="EMBL/GenBank/DDBJ databases">
        <authorList>
            <person name="Babu N.S."/>
            <person name="Beckwith C.J."/>
            <person name="Beseler K.G."/>
            <person name="Brison A."/>
            <person name="Carone J.V."/>
            <person name="Caskin T.P."/>
            <person name="Diamond M."/>
            <person name="Durham M.E."/>
            <person name="Foxe J.M."/>
            <person name="Go M."/>
            <person name="Henderson B.A."/>
            <person name="Jones I.B."/>
            <person name="McGettigan J.A."/>
            <person name="Micheletti S.J."/>
            <person name="Nasrallah M.E."/>
            <person name="Ortiz D."/>
            <person name="Piller C.R."/>
            <person name="Privatt S.R."/>
            <person name="Schneider S.L."/>
            <person name="Sharp S."/>
            <person name="Smith T.C."/>
            <person name="Stanton J.D."/>
            <person name="Ullery H.E."/>
            <person name="Wilson R.J."/>
            <person name="Serrano M.G."/>
            <person name="Buck G."/>
            <person name="Lee V."/>
            <person name="Wang Y."/>
            <person name="Carvalho R."/>
            <person name="Voegtly L."/>
            <person name="Shi R."/>
            <person name="Duckworth R."/>
            <person name="Johnson A."/>
            <person name="Loviza R."/>
            <person name="Walstead R."/>
            <person name="Shah Z."/>
            <person name="Kiflezghi M."/>
            <person name="Wade K."/>
            <person name="Ball S.L."/>
            <person name="Bradley K.W."/>
            <person name="Asai D.J."/>
            <person name="Bowman C.A."/>
            <person name="Russell D.A."/>
            <person name="Pope W.H."/>
            <person name="Jacobs-Sera D."/>
            <person name="Hendrix R.W."/>
            <person name="Hatfull G.F."/>
        </authorList>
    </citation>
    <scope>NUCLEOTIDE SEQUENCE [LARGE SCALE GENOMIC DNA]</scope>
    <source>
        <strain evidence="2 3">DSM 27648</strain>
    </source>
</reference>
<feature type="region of interest" description="Disordered" evidence="1">
    <location>
        <begin position="72"/>
        <end position="126"/>
    </location>
</feature>
<dbReference type="AlphaFoldDB" id="A0A0K1QAZ2"/>
<evidence type="ECO:0000313" key="3">
    <source>
        <dbReference type="Proteomes" id="UP000064967"/>
    </source>
</evidence>
<evidence type="ECO:0000313" key="2">
    <source>
        <dbReference type="EMBL" id="AKV02903.1"/>
    </source>
</evidence>
<dbReference type="Proteomes" id="UP000064967">
    <property type="component" value="Chromosome"/>
</dbReference>
<dbReference type="EMBL" id="CP012333">
    <property type="protein sequence ID" value="AKV02903.1"/>
    <property type="molecule type" value="Genomic_DNA"/>
</dbReference>